<feature type="region of interest" description="Disordered" evidence="16">
    <location>
        <begin position="293"/>
        <end position="385"/>
    </location>
</feature>
<evidence type="ECO:0000256" key="1">
    <source>
        <dbReference type="ARBA" id="ARBA00004434"/>
    </source>
</evidence>
<dbReference type="GO" id="GO:0015031">
    <property type="term" value="P:protein transport"/>
    <property type="evidence" value="ECO:0007669"/>
    <property type="project" value="UniProtKB-KW"/>
</dbReference>
<keyword evidence="7" id="KW-0999">Mitochondrion inner membrane</keyword>
<dbReference type="PROSITE" id="PS50969">
    <property type="entry name" value="FCP1"/>
    <property type="match status" value="1"/>
</dbReference>
<dbReference type="Gene3D" id="3.40.50.1110">
    <property type="entry name" value="SGNH hydrolase"/>
    <property type="match status" value="1"/>
</dbReference>
<comment type="subunit">
    <text evidence="14">Component of the TIM23 complex, at least composed of TIM23, TIM17 and TIM50. Interacts with preproteins in transit.</text>
</comment>
<dbReference type="GO" id="GO:0016788">
    <property type="term" value="F:hydrolase activity, acting on ester bonds"/>
    <property type="evidence" value="ECO:0007669"/>
    <property type="project" value="InterPro"/>
</dbReference>
<comment type="subcellular location">
    <subcellularLocation>
        <location evidence="1">Mitochondrion inner membrane</location>
        <topology evidence="1">Single-pass membrane protein</topology>
    </subcellularLocation>
</comment>
<evidence type="ECO:0000256" key="10">
    <source>
        <dbReference type="ARBA" id="ARBA00022989"/>
    </source>
</evidence>
<protein>
    <recommendedName>
        <fullName evidence="4">Mitochondrial import inner membrane translocase subunit TIM50</fullName>
    </recommendedName>
    <alternativeName>
        <fullName evidence="3">Mitochondrial import inner membrane translocase subunit tim50</fullName>
    </alternativeName>
</protein>
<dbReference type="Proteomes" id="UP000567179">
    <property type="component" value="Unassembled WGS sequence"/>
</dbReference>
<evidence type="ECO:0000256" key="3">
    <source>
        <dbReference type="ARBA" id="ARBA00013483"/>
    </source>
</evidence>
<gene>
    <name evidence="18" type="ORF">D9619_002157</name>
</gene>
<evidence type="ECO:0000313" key="18">
    <source>
        <dbReference type="EMBL" id="KAF5320765.1"/>
    </source>
</evidence>
<evidence type="ECO:0000256" key="2">
    <source>
        <dbReference type="ARBA" id="ARBA00006344"/>
    </source>
</evidence>
<dbReference type="SUPFAM" id="SSF56784">
    <property type="entry name" value="HAD-like"/>
    <property type="match status" value="1"/>
</dbReference>
<evidence type="ECO:0000256" key="4">
    <source>
        <dbReference type="ARBA" id="ARBA00020799"/>
    </source>
</evidence>
<dbReference type="CDD" id="cd07521">
    <property type="entry name" value="HAD_FCP1-like"/>
    <property type="match status" value="1"/>
</dbReference>
<dbReference type="SUPFAM" id="SSF52266">
    <property type="entry name" value="SGNH hydrolase"/>
    <property type="match status" value="1"/>
</dbReference>
<evidence type="ECO:0000256" key="8">
    <source>
        <dbReference type="ARBA" id="ARBA00022927"/>
    </source>
</evidence>
<keyword evidence="13" id="KW-0472">Membrane</keyword>
<keyword evidence="11" id="KW-0811">Translocation</keyword>
<evidence type="ECO:0000259" key="17">
    <source>
        <dbReference type="PROSITE" id="PS50969"/>
    </source>
</evidence>
<feature type="domain" description="FCP1 homology" evidence="17">
    <location>
        <begin position="680"/>
        <end position="824"/>
    </location>
</feature>
<comment type="caution">
    <text evidence="18">The sequence shown here is derived from an EMBL/GenBank/DDBJ whole genome shotgun (WGS) entry which is preliminary data.</text>
</comment>
<dbReference type="InterPro" id="IPR050365">
    <property type="entry name" value="TIM50"/>
</dbReference>
<evidence type="ECO:0000313" key="19">
    <source>
        <dbReference type="Proteomes" id="UP000567179"/>
    </source>
</evidence>
<evidence type="ECO:0000256" key="12">
    <source>
        <dbReference type="ARBA" id="ARBA00023128"/>
    </source>
</evidence>
<proteinExistence type="inferred from homology"/>
<keyword evidence="6" id="KW-0812">Transmembrane</keyword>
<dbReference type="Pfam" id="PF03031">
    <property type="entry name" value="NIF"/>
    <property type="match status" value="1"/>
</dbReference>
<dbReference type="Pfam" id="PF00657">
    <property type="entry name" value="Lipase_GDSL"/>
    <property type="match status" value="1"/>
</dbReference>
<evidence type="ECO:0000256" key="5">
    <source>
        <dbReference type="ARBA" id="ARBA00022448"/>
    </source>
</evidence>
<accession>A0A8H5BCD5</accession>
<evidence type="ECO:0000256" key="7">
    <source>
        <dbReference type="ARBA" id="ARBA00022792"/>
    </source>
</evidence>
<organism evidence="18 19">
    <name type="scientific">Psilocybe cf. subviscida</name>
    <dbReference type="NCBI Taxonomy" id="2480587"/>
    <lineage>
        <taxon>Eukaryota</taxon>
        <taxon>Fungi</taxon>
        <taxon>Dikarya</taxon>
        <taxon>Basidiomycota</taxon>
        <taxon>Agaricomycotina</taxon>
        <taxon>Agaricomycetes</taxon>
        <taxon>Agaricomycetidae</taxon>
        <taxon>Agaricales</taxon>
        <taxon>Agaricineae</taxon>
        <taxon>Strophariaceae</taxon>
        <taxon>Psilocybe</taxon>
    </lineage>
</organism>
<evidence type="ECO:0000256" key="9">
    <source>
        <dbReference type="ARBA" id="ARBA00022946"/>
    </source>
</evidence>
<dbReference type="FunFam" id="3.40.50.1000:FF:000019">
    <property type="entry name" value="Mitochondrial import inner membrane translocase subunit TIM50"/>
    <property type="match status" value="1"/>
</dbReference>
<sequence>MDNSVSSWHSFYYDKACLDFIFIFDAYFYWKQQGSQLLVHGDSYTTTGFNANGALPNSANPIGNPSYPGTTDGGGGANWADYVTTQYNRSQVFLYNFAVGGSTIDRNLVPPPGGSTVTDQVTTFLNLFGSKPSKTPWTSANALFSIFIGINDIASTYGNSGDRGAFSDTLLSAEFALVQKLYNVGARNFLFVNVPPMDRSPEVISWGSGAVAGEKSVIAGFNSRLATKVSQFASSNSGVKTYFWDSNAQFTTILNNPTAYGFKDATSYGAGQSNLFWGTLTALAPAAQVAAADLPGEPADGKPPGSLPPPPYGTPSISSSSSYSYGASTSTSTTPRMTTSTTAWDSSSSGFSKSTASTTSTYSSQWQKPTNALPPPPDAKWGGHSYSSYNHPSSYSTTSCSTTSSNQWPAKPTDVLMLGGGLETMVSNKNGLKADLLMIILTGIPTTLLKFFGVNVEDITTTDQRSALRGRTVVTSLTRAESNRLSAYKRPRGEVDGNQRQIRMTKNFGERFRVVQVSSRQGKPMLSVFAKSLSRRTIAHSVRYASQKVPKGSPKKIKQTPPPATPTPKTSPAEPIPPPPVPESSEPIPTASVPTLDFSPPEPEQETQRTGAKSSKGSLSTNERKRRFMGRVSLAVLALAVAGQAVYMGREWEEDELKGRKLYFSEPAWPELLPPPYPPPHQKPYTLLISLDDLLISSTWDRQHGWRTAKRPGVDYFLAYISQFYEVVIFSEQPSYTAAPIVDKLDRYGFFITYRLYREATRVVDGKIIKDLSYLNRDLAKVVLLDTNSEHAVMQPDNAIIMPKWKGDPQDKGLIGIIPFLESIAIYKPSDVRNVIKAYEGKDIPTEYAKVEAEMKAKHIEGWRAKKGNKPASGGFSFGALVGLSSPAPAAKDQAPLTYLEMKRQEAQRHYQEEMKYLRDNREELERLLAQDQAAMAAQVPGTLWEAMDQLRGAAPAPEIPGAPSPVGTAAHPPGSVVAATDAVQHDQASAKKA</sequence>
<dbReference type="CDD" id="cd01846">
    <property type="entry name" value="fatty_acyltransferase_like"/>
    <property type="match status" value="1"/>
</dbReference>
<reference evidence="18 19" key="1">
    <citation type="journal article" date="2020" name="ISME J.">
        <title>Uncovering the hidden diversity of litter-decomposition mechanisms in mushroom-forming fungi.</title>
        <authorList>
            <person name="Floudas D."/>
            <person name="Bentzer J."/>
            <person name="Ahren D."/>
            <person name="Johansson T."/>
            <person name="Persson P."/>
            <person name="Tunlid A."/>
        </authorList>
    </citation>
    <scope>NUCLEOTIDE SEQUENCE [LARGE SCALE GENOMIC DNA]</scope>
    <source>
        <strain evidence="18 19">CBS 101986</strain>
    </source>
</reference>
<dbReference type="InterPro" id="IPR036412">
    <property type="entry name" value="HAD-like_sf"/>
</dbReference>
<keyword evidence="8" id="KW-0653">Protein transport</keyword>
<keyword evidence="9" id="KW-0809">Transit peptide</keyword>
<feature type="compositionally biased region" description="Polar residues" evidence="16">
    <location>
        <begin position="608"/>
        <end position="621"/>
    </location>
</feature>
<name>A0A8H5BCD5_9AGAR</name>
<dbReference type="SMART" id="SM00577">
    <property type="entry name" value="CPDc"/>
    <property type="match status" value="1"/>
</dbReference>
<feature type="coiled-coil region" evidence="15">
    <location>
        <begin position="908"/>
        <end position="935"/>
    </location>
</feature>
<dbReference type="GO" id="GO:0005743">
    <property type="term" value="C:mitochondrial inner membrane"/>
    <property type="evidence" value="ECO:0007669"/>
    <property type="project" value="UniProtKB-SubCell"/>
</dbReference>
<dbReference type="OrthoDB" id="287041at2759"/>
<keyword evidence="10" id="KW-1133">Transmembrane helix</keyword>
<evidence type="ECO:0000256" key="14">
    <source>
        <dbReference type="ARBA" id="ARBA00065975"/>
    </source>
</evidence>
<feature type="region of interest" description="Disordered" evidence="16">
    <location>
        <begin position="955"/>
        <end position="977"/>
    </location>
</feature>
<evidence type="ECO:0000256" key="11">
    <source>
        <dbReference type="ARBA" id="ARBA00023010"/>
    </source>
</evidence>
<dbReference type="InterPro" id="IPR023214">
    <property type="entry name" value="HAD_sf"/>
</dbReference>
<dbReference type="Gene3D" id="3.40.50.1000">
    <property type="entry name" value="HAD superfamily/HAD-like"/>
    <property type="match status" value="1"/>
</dbReference>
<dbReference type="EMBL" id="JAACJJ010000028">
    <property type="protein sequence ID" value="KAF5320765.1"/>
    <property type="molecule type" value="Genomic_DNA"/>
</dbReference>
<keyword evidence="15" id="KW-0175">Coiled coil</keyword>
<dbReference type="AlphaFoldDB" id="A0A8H5BCD5"/>
<evidence type="ECO:0000256" key="6">
    <source>
        <dbReference type="ARBA" id="ARBA00022692"/>
    </source>
</evidence>
<keyword evidence="12" id="KW-0496">Mitochondrion</keyword>
<evidence type="ECO:0000256" key="15">
    <source>
        <dbReference type="SAM" id="Coils"/>
    </source>
</evidence>
<dbReference type="InterPro" id="IPR001087">
    <property type="entry name" value="GDSL"/>
</dbReference>
<dbReference type="InterPro" id="IPR004274">
    <property type="entry name" value="FCP1_dom"/>
</dbReference>
<dbReference type="PANTHER" id="PTHR12210">
    <property type="entry name" value="DULLARD PROTEIN PHOSPHATASE"/>
    <property type="match status" value="1"/>
</dbReference>
<feature type="region of interest" description="Disordered" evidence="16">
    <location>
        <begin position="542"/>
        <end position="624"/>
    </location>
</feature>
<comment type="similarity">
    <text evidence="2">Belongs to the TIM50 family.</text>
</comment>
<evidence type="ECO:0000256" key="13">
    <source>
        <dbReference type="ARBA" id="ARBA00023136"/>
    </source>
</evidence>
<feature type="compositionally biased region" description="Low complexity" evidence="16">
    <location>
        <begin position="314"/>
        <end position="364"/>
    </location>
</feature>
<keyword evidence="19" id="KW-1185">Reference proteome</keyword>
<evidence type="ECO:0000256" key="16">
    <source>
        <dbReference type="SAM" id="MobiDB-lite"/>
    </source>
</evidence>
<keyword evidence="5" id="KW-0813">Transport</keyword>
<dbReference type="InterPro" id="IPR036514">
    <property type="entry name" value="SGNH_hydro_sf"/>
</dbReference>